<feature type="region of interest" description="Disordered" evidence="10">
    <location>
        <begin position="303"/>
        <end position="388"/>
    </location>
</feature>
<comment type="subcellular location">
    <subcellularLocation>
        <location evidence="1">Nucleus membrane</location>
        <topology evidence="1">Multi-pass membrane protein</topology>
    </subcellularLocation>
    <subcellularLocation>
        <location evidence="2">Rough endoplasmic reticulum membrane</location>
        <topology evidence="2">Multi-pass membrane protein</topology>
    </subcellularLocation>
</comment>
<dbReference type="EMBL" id="OZ035838">
    <property type="protein sequence ID" value="CAL1584395.1"/>
    <property type="molecule type" value="Genomic_DNA"/>
</dbReference>
<name>A0AAV2K5Y5_KNICA</name>
<keyword evidence="6 11" id="KW-1133">Transmembrane helix</keyword>
<dbReference type="InterPro" id="IPR019130">
    <property type="entry name" value="Macoilin"/>
</dbReference>
<feature type="transmembrane region" description="Helical" evidence="11">
    <location>
        <begin position="116"/>
        <end position="134"/>
    </location>
</feature>
<evidence type="ECO:0000256" key="8">
    <source>
        <dbReference type="ARBA" id="ARBA00023242"/>
    </source>
</evidence>
<feature type="compositionally biased region" description="Low complexity" evidence="10">
    <location>
        <begin position="340"/>
        <end position="353"/>
    </location>
</feature>
<evidence type="ECO:0000256" key="2">
    <source>
        <dbReference type="ARBA" id="ARBA00004269"/>
    </source>
</evidence>
<sequence length="675" mass="76650">MKRRNADCSKLRRPIKRNRITEGIYSSTFLYLKFLVVWVLVLLADFVLEFRFEYLWPFWLFIRSVYDSFRYQGLAFSVFFVCVAFTSDIICLLFIPVQWLFFAASTYVWVQYVWHTERGVCLPTVSLWILFVYIEAAIRFKDLKNFHVDLCRPFAAHCIGYPVVTLGFGFKSYVSYKMRLRKQKEVQKENEFYMQLLQQALPPEQQMPQRQDRETDEVLNKGITEVEPVVISQNGGPPGKKSTLTTLPELEYKEKGKDSSKDNKKQNTVGINNNSIVHSLDSKLQEAEYIENYVGSKKLNNDLTENTLTDSTTTTTHSKEDMGGTGKNYKNASGGGGGISNSPPRNHSSSNGSVPQGGPVANKNEKKQKGAGKGQKDPVENCIPNNQLGKPDALVRLEQDVKRLKADLQANRQLEAELRSQLSSLSSQDRSLRSELSQLRQDNELLQNKLHSAVQAKQKDKQTISQLEKRLKAEQEARALVEKQLAEERKRKKMEEATAARAVALAAATRVESTDTLRGRIRDLETECKKLSIDMKVKEEQIRDLEGKCQELRKYKENEKDTEVLMSALSAMQEKTQHLENSLSAETRIKLDLFSALGDAKRQLEIAQGQIHQREQEIAELKQKIAEVMAVMPSLSYSADGSSLSPVTPHYSSKFMDNSSSSLDPNASVYQPLKK</sequence>
<evidence type="ECO:0000256" key="1">
    <source>
        <dbReference type="ARBA" id="ARBA00004232"/>
    </source>
</evidence>
<comment type="similarity">
    <text evidence="3">Belongs to the macoilin family.</text>
</comment>
<evidence type="ECO:0000256" key="6">
    <source>
        <dbReference type="ARBA" id="ARBA00022989"/>
    </source>
</evidence>
<feature type="compositionally biased region" description="Low complexity" evidence="10">
    <location>
        <begin position="303"/>
        <end position="316"/>
    </location>
</feature>
<evidence type="ECO:0000256" key="5">
    <source>
        <dbReference type="ARBA" id="ARBA00022824"/>
    </source>
</evidence>
<evidence type="ECO:0000256" key="3">
    <source>
        <dbReference type="ARBA" id="ARBA00008298"/>
    </source>
</evidence>
<evidence type="ECO:0000313" key="13">
    <source>
        <dbReference type="Proteomes" id="UP001497482"/>
    </source>
</evidence>
<dbReference type="Pfam" id="PF09726">
    <property type="entry name" value="Macoilin"/>
    <property type="match status" value="1"/>
</dbReference>
<evidence type="ECO:0000256" key="11">
    <source>
        <dbReference type="SAM" id="Phobius"/>
    </source>
</evidence>
<feature type="compositionally biased region" description="Basic and acidic residues" evidence="10">
    <location>
        <begin position="250"/>
        <end position="265"/>
    </location>
</feature>
<feature type="compositionally biased region" description="Basic and acidic residues" evidence="10">
    <location>
        <begin position="363"/>
        <end position="379"/>
    </location>
</feature>
<dbReference type="GO" id="GO:0023041">
    <property type="term" value="P:neuronal signal transduction"/>
    <property type="evidence" value="ECO:0007669"/>
    <property type="project" value="InterPro"/>
</dbReference>
<dbReference type="Proteomes" id="UP001497482">
    <property type="component" value="Chromosome 16"/>
</dbReference>
<dbReference type="PANTHER" id="PTHR47464:SF3">
    <property type="entry name" value="MACOILIN-2 ISOFORM X1"/>
    <property type="match status" value="1"/>
</dbReference>
<keyword evidence="5" id="KW-0256">Endoplasmic reticulum</keyword>
<feature type="coiled-coil region" evidence="9">
    <location>
        <begin position="521"/>
        <end position="562"/>
    </location>
</feature>
<evidence type="ECO:0000256" key="9">
    <source>
        <dbReference type="SAM" id="Coils"/>
    </source>
</evidence>
<keyword evidence="8" id="KW-0539">Nucleus</keyword>
<evidence type="ECO:0000256" key="10">
    <source>
        <dbReference type="SAM" id="MobiDB-lite"/>
    </source>
</evidence>
<feature type="region of interest" description="Disordered" evidence="10">
    <location>
        <begin position="230"/>
        <end position="270"/>
    </location>
</feature>
<dbReference type="GO" id="GO:0031965">
    <property type="term" value="C:nuclear membrane"/>
    <property type="evidence" value="ECO:0007669"/>
    <property type="project" value="UniProtKB-SubCell"/>
</dbReference>
<keyword evidence="4 11" id="KW-0812">Transmembrane</keyword>
<dbReference type="PANTHER" id="PTHR47464">
    <property type="entry name" value="MACOILIN"/>
    <property type="match status" value="1"/>
</dbReference>
<dbReference type="GO" id="GO:0030867">
    <property type="term" value="C:rough endoplasmic reticulum membrane"/>
    <property type="evidence" value="ECO:0007669"/>
    <property type="project" value="UniProtKB-SubCell"/>
</dbReference>
<feature type="transmembrane region" description="Helical" evidence="11">
    <location>
        <begin position="20"/>
        <end position="44"/>
    </location>
</feature>
<feature type="coiled-coil region" evidence="9">
    <location>
        <begin position="597"/>
        <end position="631"/>
    </location>
</feature>
<evidence type="ECO:0008006" key="14">
    <source>
        <dbReference type="Google" id="ProtNLM"/>
    </source>
</evidence>
<feature type="region of interest" description="Disordered" evidence="10">
    <location>
        <begin position="637"/>
        <end position="675"/>
    </location>
</feature>
<gene>
    <name evidence="12" type="ORF">KC01_LOCUS14748</name>
</gene>
<feature type="coiled-coil region" evidence="9">
    <location>
        <begin position="394"/>
        <end position="491"/>
    </location>
</feature>
<feature type="compositionally biased region" description="Polar residues" evidence="10">
    <location>
        <begin position="655"/>
        <end position="669"/>
    </location>
</feature>
<feature type="transmembrane region" description="Helical" evidence="11">
    <location>
        <begin position="154"/>
        <end position="174"/>
    </location>
</feature>
<proteinExistence type="inferred from homology"/>
<evidence type="ECO:0000313" key="12">
    <source>
        <dbReference type="EMBL" id="CAL1584395.1"/>
    </source>
</evidence>
<feature type="transmembrane region" description="Helical" evidence="11">
    <location>
        <begin position="74"/>
        <end position="104"/>
    </location>
</feature>
<dbReference type="AlphaFoldDB" id="A0AAV2K5Y5"/>
<keyword evidence="9" id="KW-0175">Coiled coil</keyword>
<protein>
    <recommendedName>
        <fullName evidence="14">Macoilin</fullName>
    </recommendedName>
</protein>
<reference evidence="12 13" key="1">
    <citation type="submission" date="2024-04" db="EMBL/GenBank/DDBJ databases">
        <authorList>
            <person name="Waldvogel A.-M."/>
            <person name="Schoenle A."/>
        </authorList>
    </citation>
    <scope>NUCLEOTIDE SEQUENCE [LARGE SCALE GENOMIC DNA]</scope>
</reference>
<keyword evidence="13" id="KW-1185">Reference proteome</keyword>
<evidence type="ECO:0000256" key="7">
    <source>
        <dbReference type="ARBA" id="ARBA00023136"/>
    </source>
</evidence>
<keyword evidence="7 11" id="KW-0472">Membrane</keyword>
<accession>A0AAV2K5Y5</accession>
<evidence type="ECO:0000256" key="4">
    <source>
        <dbReference type="ARBA" id="ARBA00022692"/>
    </source>
</evidence>
<organism evidence="12 13">
    <name type="scientific">Knipowitschia caucasica</name>
    <name type="common">Caucasian dwarf goby</name>
    <name type="synonym">Pomatoschistus caucasicus</name>
    <dbReference type="NCBI Taxonomy" id="637954"/>
    <lineage>
        <taxon>Eukaryota</taxon>
        <taxon>Metazoa</taxon>
        <taxon>Chordata</taxon>
        <taxon>Craniata</taxon>
        <taxon>Vertebrata</taxon>
        <taxon>Euteleostomi</taxon>
        <taxon>Actinopterygii</taxon>
        <taxon>Neopterygii</taxon>
        <taxon>Teleostei</taxon>
        <taxon>Neoteleostei</taxon>
        <taxon>Acanthomorphata</taxon>
        <taxon>Gobiaria</taxon>
        <taxon>Gobiiformes</taxon>
        <taxon>Gobioidei</taxon>
        <taxon>Gobiidae</taxon>
        <taxon>Gobiinae</taxon>
        <taxon>Knipowitschia</taxon>
    </lineage>
</organism>